<reference evidence="1" key="1">
    <citation type="journal article" date="2023" name="bioRxiv">
        <title>Scaffold-level genome assemblies of two parasitoid biocontrol wasps reveal the parthenogenesis mechanism and an associated novel virus.</title>
        <authorList>
            <person name="Inwood S."/>
            <person name="Skelly J."/>
            <person name="Guhlin J."/>
            <person name="Harrop T."/>
            <person name="Goldson S."/>
            <person name="Dearden P."/>
        </authorList>
    </citation>
    <scope>NUCLEOTIDE SEQUENCE</scope>
    <source>
        <strain evidence="1">Lincoln</strain>
        <tissue evidence="1">Whole body</tissue>
    </source>
</reference>
<sequence length="77" mass="8562">MIGDKTDDVAVTENAIDVKGLKVYFVSLYVYIRESYYSVSVRALTSEEARNEGGWVDDVVSGLEYTADGRAKSKCKE</sequence>
<reference evidence="1" key="2">
    <citation type="submission" date="2023-03" db="EMBL/GenBank/DDBJ databases">
        <authorList>
            <person name="Inwood S.N."/>
            <person name="Skelly J.G."/>
            <person name="Guhlin J."/>
            <person name="Harrop T.W.R."/>
            <person name="Goldson S.G."/>
            <person name="Dearden P.K."/>
        </authorList>
    </citation>
    <scope>NUCLEOTIDE SEQUENCE</scope>
    <source>
        <strain evidence="1">Lincoln</strain>
        <tissue evidence="1">Whole body</tissue>
    </source>
</reference>
<dbReference type="EMBL" id="JAQQBR010000004">
    <property type="protein sequence ID" value="KAK0178867.1"/>
    <property type="molecule type" value="Genomic_DNA"/>
</dbReference>
<evidence type="ECO:0000313" key="1">
    <source>
        <dbReference type="EMBL" id="KAK0178867.1"/>
    </source>
</evidence>
<protein>
    <submittedName>
        <fullName evidence="1">Uncharacterized protein</fullName>
    </submittedName>
</protein>
<proteinExistence type="predicted"/>
<accession>A0AA39FZS4</accession>
<organism evidence="1 2">
    <name type="scientific">Microctonus hyperodae</name>
    <name type="common">Parasitoid wasp</name>
    <dbReference type="NCBI Taxonomy" id="165561"/>
    <lineage>
        <taxon>Eukaryota</taxon>
        <taxon>Metazoa</taxon>
        <taxon>Ecdysozoa</taxon>
        <taxon>Arthropoda</taxon>
        <taxon>Hexapoda</taxon>
        <taxon>Insecta</taxon>
        <taxon>Pterygota</taxon>
        <taxon>Neoptera</taxon>
        <taxon>Endopterygota</taxon>
        <taxon>Hymenoptera</taxon>
        <taxon>Apocrita</taxon>
        <taxon>Ichneumonoidea</taxon>
        <taxon>Braconidae</taxon>
        <taxon>Euphorinae</taxon>
        <taxon>Microctonus</taxon>
    </lineage>
</organism>
<gene>
    <name evidence="1" type="ORF">PV327_007710</name>
</gene>
<dbReference type="AlphaFoldDB" id="A0AA39FZS4"/>
<keyword evidence="2" id="KW-1185">Reference proteome</keyword>
<evidence type="ECO:0000313" key="2">
    <source>
        <dbReference type="Proteomes" id="UP001168972"/>
    </source>
</evidence>
<comment type="caution">
    <text evidence="1">The sequence shown here is derived from an EMBL/GenBank/DDBJ whole genome shotgun (WGS) entry which is preliminary data.</text>
</comment>
<dbReference type="Proteomes" id="UP001168972">
    <property type="component" value="Unassembled WGS sequence"/>
</dbReference>
<name>A0AA39FZS4_MICHY</name>